<keyword evidence="1" id="KW-0723">Serine/threonine-protein kinase</keyword>
<keyword evidence="4" id="KW-0418">Kinase</keyword>
<dbReference type="SMART" id="SM00220">
    <property type="entry name" value="S_TKc"/>
    <property type="match status" value="1"/>
</dbReference>
<protein>
    <recommendedName>
        <fullName evidence="7">Protein kinase domain-containing protein</fullName>
    </recommendedName>
</protein>
<dbReference type="AlphaFoldDB" id="A0AAQ3M9Z2"/>
<dbReference type="InterPro" id="IPR051175">
    <property type="entry name" value="CLK_kinases"/>
</dbReference>
<evidence type="ECO:0000259" key="7">
    <source>
        <dbReference type="SMART" id="SM00220"/>
    </source>
</evidence>
<feature type="domain" description="Protein kinase" evidence="7">
    <location>
        <begin position="43"/>
        <end position="406"/>
    </location>
</feature>
<feature type="region of interest" description="Disordered" evidence="6">
    <location>
        <begin position="222"/>
        <end position="247"/>
    </location>
</feature>
<dbReference type="EMBL" id="CP138588">
    <property type="protein sequence ID" value="WPH02726.1"/>
    <property type="molecule type" value="Genomic_DNA"/>
</dbReference>
<evidence type="ECO:0000256" key="6">
    <source>
        <dbReference type="SAM" id="MobiDB-lite"/>
    </source>
</evidence>
<reference evidence="8 9" key="1">
    <citation type="submission" date="2023-11" db="EMBL/GenBank/DDBJ databases">
        <title>An acidophilic fungus is an integral part of prey digestion in a carnivorous sundew plant.</title>
        <authorList>
            <person name="Tsai I.J."/>
        </authorList>
    </citation>
    <scope>NUCLEOTIDE SEQUENCE [LARGE SCALE GENOMIC DNA]</scope>
    <source>
        <strain evidence="8">169a</strain>
    </source>
</reference>
<dbReference type="GO" id="GO:0004674">
    <property type="term" value="F:protein serine/threonine kinase activity"/>
    <property type="evidence" value="ECO:0007669"/>
    <property type="project" value="UniProtKB-KW"/>
</dbReference>
<proteinExistence type="predicted"/>
<name>A0AAQ3M9Z2_9PEZI</name>
<accession>A0AAQ3M9Z2</accession>
<evidence type="ECO:0000256" key="3">
    <source>
        <dbReference type="ARBA" id="ARBA00022741"/>
    </source>
</evidence>
<evidence type="ECO:0000256" key="4">
    <source>
        <dbReference type="ARBA" id="ARBA00022777"/>
    </source>
</evidence>
<evidence type="ECO:0000256" key="2">
    <source>
        <dbReference type="ARBA" id="ARBA00022679"/>
    </source>
</evidence>
<dbReference type="Pfam" id="PF00069">
    <property type="entry name" value="Pkinase"/>
    <property type="match status" value="1"/>
</dbReference>
<dbReference type="SUPFAM" id="SSF56112">
    <property type="entry name" value="Protein kinase-like (PK-like)"/>
    <property type="match status" value="1"/>
</dbReference>
<keyword evidence="3" id="KW-0547">Nucleotide-binding</keyword>
<dbReference type="PANTHER" id="PTHR45646">
    <property type="entry name" value="SERINE/THREONINE-PROTEIN KINASE DOA-RELATED"/>
    <property type="match status" value="1"/>
</dbReference>
<dbReference type="Gene3D" id="1.10.510.10">
    <property type="entry name" value="Transferase(Phosphotransferase) domain 1"/>
    <property type="match status" value="1"/>
</dbReference>
<feature type="compositionally biased region" description="Acidic residues" evidence="6">
    <location>
        <begin position="230"/>
        <end position="247"/>
    </location>
</feature>
<evidence type="ECO:0000313" key="8">
    <source>
        <dbReference type="EMBL" id="WPH02726.1"/>
    </source>
</evidence>
<dbReference type="InterPro" id="IPR000719">
    <property type="entry name" value="Prot_kinase_dom"/>
</dbReference>
<keyword evidence="2" id="KW-0808">Transferase</keyword>
<organism evidence="8 9">
    <name type="scientific">Acrodontium crateriforme</name>
    <dbReference type="NCBI Taxonomy" id="150365"/>
    <lineage>
        <taxon>Eukaryota</taxon>
        <taxon>Fungi</taxon>
        <taxon>Dikarya</taxon>
        <taxon>Ascomycota</taxon>
        <taxon>Pezizomycotina</taxon>
        <taxon>Dothideomycetes</taxon>
        <taxon>Dothideomycetidae</taxon>
        <taxon>Mycosphaerellales</taxon>
        <taxon>Teratosphaeriaceae</taxon>
        <taxon>Acrodontium</taxon>
    </lineage>
</organism>
<evidence type="ECO:0000256" key="1">
    <source>
        <dbReference type="ARBA" id="ARBA00022527"/>
    </source>
</evidence>
<dbReference type="InterPro" id="IPR011009">
    <property type="entry name" value="Kinase-like_dom_sf"/>
</dbReference>
<keyword evidence="9" id="KW-1185">Reference proteome</keyword>
<evidence type="ECO:0000256" key="5">
    <source>
        <dbReference type="ARBA" id="ARBA00022840"/>
    </source>
</evidence>
<sequence>MNKIYEIYGTAGRLLFEEENVCDYRPGGYHPVALLDTFQHGRYQVHNKLGFGGFSTVWLAWDFRLEQWVSIKILTAERSRDTREVDSLRRLMEMNCSHVVHLLDEFVHEGPNGFHQCLVLELLGPTINMIVDDSYHDDDGLETDDILRLTKRLLAAVAYLHDVGLAHGDLSPRNIAFSAPRLSRLCKPDLFKILGEPETECLVRLDGSDLGRSVPSYLVQSVQWPGWPDGDMESNSEGDSDSDDEDGDPMFEEIRLIDLSEAFAKDIKSVQVAQPRGLQAPESVFQDSLDYKSDLWRAGIVIYYLTFGGMPFMWDGLDSLAASIITFTGHLPPEWRPSWQSLRKASTDRFVLSISEQGDVCDSTLERKSILHKDDVVLKSIISVIRGLMKLAPSERISASEALQMLR</sequence>
<dbReference type="Gene3D" id="3.30.200.20">
    <property type="entry name" value="Phosphorylase Kinase, domain 1"/>
    <property type="match status" value="1"/>
</dbReference>
<gene>
    <name evidence="8" type="ORF">R9X50_00559400</name>
</gene>
<keyword evidence="5" id="KW-0067">ATP-binding</keyword>
<evidence type="ECO:0000313" key="9">
    <source>
        <dbReference type="Proteomes" id="UP001303373"/>
    </source>
</evidence>
<dbReference type="Proteomes" id="UP001303373">
    <property type="component" value="Chromosome 9"/>
</dbReference>
<dbReference type="GO" id="GO:0005524">
    <property type="term" value="F:ATP binding"/>
    <property type="evidence" value="ECO:0007669"/>
    <property type="project" value="UniProtKB-KW"/>
</dbReference>